<dbReference type="GO" id="GO:0045747">
    <property type="term" value="P:positive regulation of Notch signaling pathway"/>
    <property type="evidence" value="ECO:0007669"/>
    <property type="project" value="TreeGrafter"/>
</dbReference>
<reference evidence="2 3" key="1">
    <citation type="submission" date="2021-06" db="EMBL/GenBank/DDBJ databases">
        <title>Caerostris extrusa draft genome.</title>
        <authorList>
            <person name="Kono N."/>
            <person name="Arakawa K."/>
        </authorList>
    </citation>
    <scope>NUCLEOTIDE SEQUENCE [LARGE SCALE GENOMIC DNA]</scope>
</reference>
<gene>
    <name evidence="2" type="ORF">CEXT_266181</name>
</gene>
<dbReference type="PANTHER" id="PTHR34761:SF1">
    <property type="entry name" value="NUCLEOLUS AND NEURAL PROGENITOR PROTEIN"/>
    <property type="match status" value="1"/>
</dbReference>
<dbReference type="InterPro" id="IPR027951">
    <property type="entry name" value="Nepro_N"/>
</dbReference>
<dbReference type="InterPro" id="IPR052835">
    <property type="entry name" value="Nepro"/>
</dbReference>
<accession>A0AAV4PQD2</accession>
<organism evidence="2 3">
    <name type="scientific">Caerostris extrusa</name>
    <name type="common">Bark spider</name>
    <name type="synonym">Caerostris bankana</name>
    <dbReference type="NCBI Taxonomy" id="172846"/>
    <lineage>
        <taxon>Eukaryota</taxon>
        <taxon>Metazoa</taxon>
        <taxon>Ecdysozoa</taxon>
        <taxon>Arthropoda</taxon>
        <taxon>Chelicerata</taxon>
        <taxon>Arachnida</taxon>
        <taxon>Araneae</taxon>
        <taxon>Araneomorphae</taxon>
        <taxon>Entelegynae</taxon>
        <taxon>Araneoidea</taxon>
        <taxon>Araneidae</taxon>
        <taxon>Caerostris</taxon>
    </lineage>
</organism>
<dbReference type="GO" id="GO:0005634">
    <property type="term" value="C:nucleus"/>
    <property type="evidence" value="ECO:0007669"/>
    <property type="project" value="TreeGrafter"/>
</dbReference>
<dbReference type="EMBL" id="BPLR01004925">
    <property type="protein sequence ID" value="GIX98528.1"/>
    <property type="molecule type" value="Genomic_DNA"/>
</dbReference>
<name>A0AAV4PQD2_CAEEX</name>
<dbReference type="PANTHER" id="PTHR34761">
    <property type="entry name" value="NUCLEOLUS AND NEURAL PROGENITOR PROTEIN"/>
    <property type="match status" value="1"/>
</dbReference>
<sequence length="497" mass="57823">MATLLIFKILFRRKVNKYYLSFECCFSIFLFNMWNNLNLQCPVKDVCEYTIDDDKELIDNLPEFISLLTSSAEILTQDHPIWTEIKVLQNVQMKYKRILHCDKCLQLLQRVTTCLRKMKANSSSVLFPSSQQLEYVLLRTQSAAKLICEGLHYSRETFCYLIQRLKVGHLILNLIMATSVTARVNILFKSILVQIFDIYRKLYSWNQRFKKGSTEWPSPLELPDDLETWLKPEVSELLKPKLVSHDPLKFLSSFLKKTEDETEIIDVEAIDENESMVIDDQSQVNLPNQNDIDLGEVIPRAQEEYGVQLTESQNILLEKIKRAKNFKSLKVIWDNLDISSEAILQLLTPHKIRQIDKIFLQAKNKIKNLKQSNQTTGVRRKQVISVTKLTGIKFAKQLGLVGTKSQNFDDEANSSHLQIGELKPVKTFKKLKQLYNTLYHILQSSQQYKNCDKLKKLFRSRKGDIKLLIQSGEKVTAKKLIFCTSKVFLTRFQQHEC</sequence>
<keyword evidence="3" id="KW-1185">Reference proteome</keyword>
<comment type="caution">
    <text evidence="2">The sequence shown here is derived from an EMBL/GenBank/DDBJ whole genome shotgun (WGS) entry which is preliminary data.</text>
</comment>
<evidence type="ECO:0000259" key="1">
    <source>
        <dbReference type="Pfam" id="PF14780"/>
    </source>
</evidence>
<protein>
    <submittedName>
        <fullName evidence="2">DUF4477 domain-containing protein</fullName>
    </submittedName>
</protein>
<dbReference type="Proteomes" id="UP001054945">
    <property type="component" value="Unassembled WGS sequence"/>
</dbReference>
<proteinExistence type="predicted"/>
<dbReference type="Pfam" id="PF14780">
    <property type="entry name" value="NEPRO_N"/>
    <property type="match status" value="1"/>
</dbReference>
<feature type="domain" description="Nucleolus and neural progenitor protein-like N-terminal" evidence="1">
    <location>
        <begin position="121"/>
        <end position="203"/>
    </location>
</feature>
<dbReference type="AlphaFoldDB" id="A0AAV4PQD2"/>
<evidence type="ECO:0000313" key="3">
    <source>
        <dbReference type="Proteomes" id="UP001054945"/>
    </source>
</evidence>
<evidence type="ECO:0000313" key="2">
    <source>
        <dbReference type="EMBL" id="GIX98528.1"/>
    </source>
</evidence>